<proteinExistence type="predicted"/>
<organism evidence="3">
    <name type="scientific">Culex pipiens</name>
    <name type="common">House mosquito</name>
    <dbReference type="NCBI Taxonomy" id="7175"/>
    <lineage>
        <taxon>Eukaryota</taxon>
        <taxon>Metazoa</taxon>
        <taxon>Ecdysozoa</taxon>
        <taxon>Arthropoda</taxon>
        <taxon>Hexapoda</taxon>
        <taxon>Insecta</taxon>
        <taxon>Pterygota</taxon>
        <taxon>Neoptera</taxon>
        <taxon>Endopterygota</taxon>
        <taxon>Diptera</taxon>
        <taxon>Nematocera</taxon>
        <taxon>Culicoidea</taxon>
        <taxon>Culicidae</taxon>
        <taxon>Culicinae</taxon>
        <taxon>Culicini</taxon>
        <taxon>Culex</taxon>
        <taxon>Culex</taxon>
    </lineage>
</organism>
<feature type="domain" description="REJ" evidence="2">
    <location>
        <begin position="1"/>
        <end position="101"/>
    </location>
</feature>
<feature type="region of interest" description="Disordered" evidence="1">
    <location>
        <begin position="1"/>
        <end position="57"/>
    </location>
</feature>
<feature type="compositionally biased region" description="Polar residues" evidence="1">
    <location>
        <begin position="1"/>
        <end position="32"/>
    </location>
</feature>
<dbReference type="GO" id="GO:0016020">
    <property type="term" value="C:membrane"/>
    <property type="evidence" value="ECO:0007669"/>
    <property type="project" value="UniProtKB-SubCell"/>
</dbReference>
<accession>A0A8D8HTI3</accession>
<dbReference type="PROSITE" id="PS51111">
    <property type="entry name" value="REJ"/>
    <property type="match status" value="1"/>
</dbReference>
<sequence length="101" mass="10968">MLQRTSSEQMFTRSSSTESCSLPGSERISLSQHAKETRFSRNPSTSSSSSSKLSSVPLTLTLSSEFRTVRMKSITSRNTDSGSSPTVGTTFSRNSLSRGHI</sequence>
<feature type="compositionally biased region" description="Low complexity" evidence="1">
    <location>
        <begin position="44"/>
        <end position="57"/>
    </location>
</feature>
<reference evidence="3" key="1">
    <citation type="submission" date="2021-05" db="EMBL/GenBank/DDBJ databases">
        <authorList>
            <person name="Alioto T."/>
            <person name="Alioto T."/>
            <person name="Gomez Garrido J."/>
        </authorList>
    </citation>
    <scope>NUCLEOTIDE SEQUENCE</scope>
</reference>
<protein>
    <submittedName>
        <fullName evidence="3">(northern house mosquito) hypothetical protein</fullName>
    </submittedName>
</protein>
<dbReference type="InterPro" id="IPR014010">
    <property type="entry name" value="REJ_dom"/>
</dbReference>
<feature type="compositionally biased region" description="Polar residues" evidence="1">
    <location>
        <begin position="73"/>
        <end position="101"/>
    </location>
</feature>
<evidence type="ECO:0000256" key="1">
    <source>
        <dbReference type="SAM" id="MobiDB-lite"/>
    </source>
</evidence>
<evidence type="ECO:0000259" key="2">
    <source>
        <dbReference type="PROSITE" id="PS51111"/>
    </source>
</evidence>
<dbReference type="EMBL" id="HBUE01330787">
    <property type="protein sequence ID" value="CAG6593180.1"/>
    <property type="molecule type" value="Transcribed_RNA"/>
</dbReference>
<name>A0A8D8HTI3_CULPI</name>
<feature type="region of interest" description="Disordered" evidence="1">
    <location>
        <begin position="72"/>
        <end position="101"/>
    </location>
</feature>
<dbReference type="AlphaFoldDB" id="A0A8D8HTI3"/>
<evidence type="ECO:0000313" key="3">
    <source>
        <dbReference type="EMBL" id="CAG6541108.1"/>
    </source>
</evidence>
<dbReference type="EMBL" id="HBUE01224105">
    <property type="protein sequence ID" value="CAG6541108.1"/>
    <property type="molecule type" value="Transcribed_RNA"/>
</dbReference>